<dbReference type="InterPro" id="IPR053186">
    <property type="entry name" value="QDO-related"/>
</dbReference>
<reference evidence="6" key="1">
    <citation type="submission" date="2023-08" db="EMBL/GenBank/DDBJ databases">
        <authorList>
            <person name="Audoor S."/>
            <person name="Bilcke G."/>
        </authorList>
    </citation>
    <scope>NUCLEOTIDE SEQUENCE</scope>
</reference>
<evidence type="ECO:0000256" key="2">
    <source>
        <dbReference type="PIRSR" id="PIRSR006232-1"/>
    </source>
</evidence>
<dbReference type="CDD" id="cd02909">
    <property type="entry name" value="cupin_pirin_N"/>
    <property type="match status" value="1"/>
</dbReference>
<dbReference type="InterPro" id="IPR012093">
    <property type="entry name" value="Pirin"/>
</dbReference>
<dbReference type="Proteomes" id="UP001295423">
    <property type="component" value="Unassembled WGS sequence"/>
</dbReference>
<comment type="similarity">
    <text evidence="1 3">Belongs to the pirin family.</text>
</comment>
<dbReference type="CDD" id="cd02247">
    <property type="entry name" value="cupin_pirin_C"/>
    <property type="match status" value="1"/>
</dbReference>
<comment type="cofactor">
    <cofactor evidence="2">
        <name>Fe cation</name>
        <dbReference type="ChEBI" id="CHEBI:24875"/>
    </cofactor>
    <text evidence="2">Binds 1 Fe cation per subunit.</text>
</comment>
<proteinExistence type="inferred from homology"/>
<evidence type="ECO:0000259" key="4">
    <source>
        <dbReference type="Pfam" id="PF02678"/>
    </source>
</evidence>
<dbReference type="InterPro" id="IPR014710">
    <property type="entry name" value="RmlC-like_jellyroll"/>
</dbReference>
<evidence type="ECO:0000313" key="6">
    <source>
        <dbReference type="EMBL" id="CAJ1942018.1"/>
    </source>
</evidence>
<keyword evidence="2" id="KW-0408">Iron</keyword>
<dbReference type="Gene3D" id="2.60.120.10">
    <property type="entry name" value="Jelly Rolls"/>
    <property type="match status" value="2"/>
</dbReference>
<dbReference type="PANTHER" id="PTHR43594:SF1">
    <property type="entry name" value="QUERCETIN 2,3-DIOXYGENASE PA2418-RELATED"/>
    <property type="match status" value="1"/>
</dbReference>
<name>A0AAD2CPK4_9STRA</name>
<evidence type="ECO:0000256" key="1">
    <source>
        <dbReference type="ARBA" id="ARBA00008416"/>
    </source>
</evidence>
<dbReference type="SUPFAM" id="SSF51182">
    <property type="entry name" value="RmlC-like cupins"/>
    <property type="match status" value="1"/>
</dbReference>
<dbReference type="AlphaFoldDB" id="A0AAD2CPK4"/>
<dbReference type="InterPro" id="IPR011051">
    <property type="entry name" value="RmlC_Cupin_sf"/>
</dbReference>
<keyword evidence="2" id="KW-0479">Metal-binding</keyword>
<dbReference type="Pfam" id="PF05726">
    <property type="entry name" value="Pirin_C"/>
    <property type="match status" value="1"/>
</dbReference>
<gene>
    <name evidence="6" type="ORF">CYCCA115_LOCUS7737</name>
</gene>
<protein>
    <recommendedName>
        <fullName evidence="8">Pirin</fullName>
    </recommendedName>
</protein>
<keyword evidence="7" id="KW-1185">Reference proteome</keyword>
<comment type="caution">
    <text evidence="6">The sequence shown here is derived from an EMBL/GenBank/DDBJ whole genome shotgun (WGS) entry which is preliminary data.</text>
</comment>
<dbReference type="Pfam" id="PF02678">
    <property type="entry name" value="Pirin"/>
    <property type="match status" value="1"/>
</dbReference>
<dbReference type="EMBL" id="CAKOGP040001112">
    <property type="protein sequence ID" value="CAJ1942018.1"/>
    <property type="molecule type" value="Genomic_DNA"/>
</dbReference>
<feature type="domain" description="Pirin C-terminal" evidence="5">
    <location>
        <begin position="199"/>
        <end position="303"/>
    </location>
</feature>
<dbReference type="PANTHER" id="PTHR43594">
    <property type="entry name" value="QUERCETIN 2,3-DIOXYGENASE"/>
    <property type="match status" value="1"/>
</dbReference>
<dbReference type="PIRSF" id="PIRSF006232">
    <property type="entry name" value="Pirin"/>
    <property type="match status" value="1"/>
</dbReference>
<dbReference type="InterPro" id="IPR003829">
    <property type="entry name" value="Pirin_N_dom"/>
</dbReference>
<evidence type="ECO:0000256" key="3">
    <source>
        <dbReference type="RuleBase" id="RU003457"/>
    </source>
</evidence>
<organism evidence="6 7">
    <name type="scientific">Cylindrotheca closterium</name>
    <dbReference type="NCBI Taxonomy" id="2856"/>
    <lineage>
        <taxon>Eukaryota</taxon>
        <taxon>Sar</taxon>
        <taxon>Stramenopiles</taxon>
        <taxon>Ochrophyta</taxon>
        <taxon>Bacillariophyta</taxon>
        <taxon>Bacillariophyceae</taxon>
        <taxon>Bacillariophycidae</taxon>
        <taxon>Bacillariales</taxon>
        <taxon>Bacillariaceae</taxon>
        <taxon>Cylindrotheca</taxon>
    </lineage>
</organism>
<evidence type="ECO:0008006" key="8">
    <source>
        <dbReference type="Google" id="ProtNLM"/>
    </source>
</evidence>
<dbReference type="InterPro" id="IPR008778">
    <property type="entry name" value="Pirin_C_dom"/>
</dbReference>
<feature type="binding site" evidence="2">
    <location>
        <position position="111"/>
    </location>
    <ligand>
        <name>Fe cation</name>
        <dbReference type="ChEBI" id="CHEBI:24875"/>
    </ligand>
</feature>
<dbReference type="GO" id="GO:0046872">
    <property type="term" value="F:metal ion binding"/>
    <property type="evidence" value="ECO:0007669"/>
    <property type="project" value="UniProtKB-KW"/>
</dbReference>
<feature type="binding site" evidence="2">
    <location>
        <position position="109"/>
    </location>
    <ligand>
        <name>Fe cation</name>
        <dbReference type="ChEBI" id="CHEBI:24875"/>
    </ligand>
</feature>
<evidence type="ECO:0000259" key="5">
    <source>
        <dbReference type="Pfam" id="PF05726"/>
    </source>
</evidence>
<feature type="binding site" evidence="2">
    <location>
        <position position="65"/>
    </location>
    <ligand>
        <name>Fe cation</name>
        <dbReference type="ChEBI" id="CHEBI:24875"/>
    </ligand>
</feature>
<feature type="domain" description="Pirin N-terminal" evidence="4">
    <location>
        <begin position="30"/>
        <end position="131"/>
    </location>
</feature>
<evidence type="ECO:0000313" key="7">
    <source>
        <dbReference type="Proteomes" id="UP001295423"/>
    </source>
</evidence>
<sequence length="303" mass="33782">MPQHRSVKRVMLKPYKHWVGDGFNVYPVFADLAFKDELSPLLMFDYAEPKQFGSKLGQPRGVGQHPHRGFETVTIAFQGEVEHRDNKGNKGIIGPGDVQWMTAGRGIVHEEYHSPKFTKEGGTFEMCQLWVNLPKKHKMTKPRYQPILNEQIPSVPLPLGAPEEEQLGHVRLIAGDFADAKGKAKTYSPVNMWDVILPHAGAEVEIPYPSDHNCIVFVRRGGVEIMSGEEGKGKTSKLGPQDVALMHLDGSDSLKVRVDRPDTSIMILGGEPLNEPIAAQGPFVMNTFDEIRKAMTDYRAGKF</sequence>
<feature type="binding site" evidence="2">
    <location>
        <position position="67"/>
    </location>
    <ligand>
        <name>Fe cation</name>
        <dbReference type="ChEBI" id="CHEBI:24875"/>
    </ligand>
</feature>
<accession>A0AAD2CPK4</accession>